<dbReference type="Proteomes" id="UP000800082">
    <property type="component" value="Unassembled WGS sequence"/>
</dbReference>
<dbReference type="RefSeq" id="XP_033447150.1">
    <property type="nucleotide sequence ID" value="XM_033586714.1"/>
</dbReference>
<gene>
    <name evidence="1" type="ORF">M421DRAFT_102033</name>
</gene>
<dbReference type="OrthoDB" id="3440338at2759"/>
<sequence>MTIKPHSSDTGTEVCPQEVVAESNDERRRRWAHLLRYHHYEPVIFDVLSDELPKYTGSRAIDPTDVVTHMRECALILASAPRIFFAAVEGNLVSSVIKDADLQAECAVVQQRAQHQPSIYIHLLADEKGHAPSPEQYLMIRDMIQDYISERPFDQAHQVDNVTSPFVPLSTSTQGYRKYLSTPAANRSPKRIITLSRLITGITTRCSQISVQLHNTPLPYPPSEVGYALNAHKRLAQHRAHQSSNYVMNLVEDVCTYLYRSKVLAQHFKMHQHIIYLIFRPRQAAIAEIFCSGLLQCWVEGGGFNAFPAGRSVASSWKVASEEWEDHMKIAREVGLFEGKMRVLKERAVAWNKALDWKGDGEEMNAMDSVQDEHEMEGAAKA</sequence>
<reference evidence="1" key="1">
    <citation type="journal article" date="2020" name="Stud. Mycol.">
        <title>101 Dothideomycetes genomes: a test case for predicting lifestyles and emergence of pathogens.</title>
        <authorList>
            <person name="Haridas S."/>
            <person name="Albert R."/>
            <person name="Binder M."/>
            <person name="Bloem J."/>
            <person name="Labutti K."/>
            <person name="Salamov A."/>
            <person name="Andreopoulos B."/>
            <person name="Baker S."/>
            <person name="Barry K."/>
            <person name="Bills G."/>
            <person name="Bluhm B."/>
            <person name="Cannon C."/>
            <person name="Castanera R."/>
            <person name="Culley D."/>
            <person name="Daum C."/>
            <person name="Ezra D."/>
            <person name="Gonzalez J."/>
            <person name="Henrissat B."/>
            <person name="Kuo A."/>
            <person name="Liang C."/>
            <person name="Lipzen A."/>
            <person name="Lutzoni F."/>
            <person name="Magnuson J."/>
            <person name="Mondo S."/>
            <person name="Nolan M."/>
            <person name="Ohm R."/>
            <person name="Pangilinan J."/>
            <person name="Park H.-J."/>
            <person name="Ramirez L."/>
            <person name="Alfaro M."/>
            <person name="Sun H."/>
            <person name="Tritt A."/>
            <person name="Yoshinaga Y."/>
            <person name="Zwiers L.-H."/>
            <person name="Turgeon B."/>
            <person name="Goodwin S."/>
            <person name="Spatafora J."/>
            <person name="Crous P."/>
            <person name="Grigoriev I."/>
        </authorList>
    </citation>
    <scope>NUCLEOTIDE SEQUENCE</scope>
    <source>
        <strain evidence="1">CBS 183.55</strain>
    </source>
</reference>
<protein>
    <submittedName>
        <fullName evidence="1">Uncharacterized protein</fullName>
    </submittedName>
</protein>
<dbReference type="GeneID" id="54344360"/>
<organism evidence="1 2">
    <name type="scientific">Didymella exigua CBS 183.55</name>
    <dbReference type="NCBI Taxonomy" id="1150837"/>
    <lineage>
        <taxon>Eukaryota</taxon>
        <taxon>Fungi</taxon>
        <taxon>Dikarya</taxon>
        <taxon>Ascomycota</taxon>
        <taxon>Pezizomycotina</taxon>
        <taxon>Dothideomycetes</taxon>
        <taxon>Pleosporomycetidae</taxon>
        <taxon>Pleosporales</taxon>
        <taxon>Pleosporineae</taxon>
        <taxon>Didymellaceae</taxon>
        <taxon>Didymella</taxon>
    </lineage>
</organism>
<keyword evidence="2" id="KW-1185">Reference proteome</keyword>
<accession>A0A6A5RIH9</accession>
<proteinExistence type="predicted"/>
<dbReference type="EMBL" id="ML978974">
    <property type="protein sequence ID" value="KAF1926898.1"/>
    <property type="molecule type" value="Genomic_DNA"/>
</dbReference>
<dbReference type="AlphaFoldDB" id="A0A6A5RIH9"/>
<name>A0A6A5RIH9_9PLEO</name>
<evidence type="ECO:0000313" key="2">
    <source>
        <dbReference type="Proteomes" id="UP000800082"/>
    </source>
</evidence>
<evidence type="ECO:0000313" key="1">
    <source>
        <dbReference type="EMBL" id="KAF1926898.1"/>
    </source>
</evidence>